<sequence length="101" mass="11681">MSVIRLQEEIFSYFFQLSHTVTDWMASAGAKPSFIASQMGRENAKMVYEVYSKWIVGMNADQAGMLNERLQTLLPQDALRDKRHWIMSFKISKIATSYKIP</sequence>
<name>A0A0X4EX89_9ENTR</name>
<dbReference type="AlphaFoldDB" id="A0A0X4EX89"/>
<reference evidence="2" key="1">
    <citation type="submission" date="2016-01" db="EMBL/GenBank/DDBJ databases">
        <title>WGS of SAMN04407783.</title>
        <authorList>
            <person name="Adams M."/>
            <person name="Sutton G."/>
            <person name="Nelson K."/>
            <person name="Thaden J."/>
            <person name="Fowler V."/>
            <person name="Mccorrison J."/>
            <person name="Sanka R."/>
            <person name="Brinkac L."/>
            <person name="Nierman W."/>
        </authorList>
    </citation>
    <scope>NUCLEOTIDE SEQUENCE [LARGE SCALE GENOMIC DNA]</scope>
    <source>
        <strain evidence="2">GN04363</strain>
    </source>
</reference>
<evidence type="ECO:0000313" key="1">
    <source>
        <dbReference type="EMBL" id="KUQ86314.1"/>
    </source>
</evidence>
<proteinExistence type="predicted"/>
<protein>
    <submittedName>
        <fullName evidence="1">Uncharacterized protein</fullName>
    </submittedName>
</protein>
<comment type="caution">
    <text evidence="1">The sequence shown here is derived from an EMBL/GenBank/DDBJ whole genome shotgun (WGS) entry which is preliminary data.</text>
</comment>
<accession>A0A0X4EX89</accession>
<organism evidence="1 2">
    <name type="scientific">Enterobacter genomosp. O</name>
    <dbReference type="NCBI Taxonomy" id="2364150"/>
    <lineage>
        <taxon>Bacteria</taxon>
        <taxon>Pseudomonadati</taxon>
        <taxon>Pseudomonadota</taxon>
        <taxon>Gammaproteobacteria</taxon>
        <taxon>Enterobacterales</taxon>
        <taxon>Enterobacteriaceae</taxon>
        <taxon>Enterobacter</taxon>
        <taxon>Enterobacter cloacae complex</taxon>
        <taxon>Enterobacter cloacae complex clade O</taxon>
    </lineage>
</organism>
<dbReference type="Proteomes" id="UP000064715">
    <property type="component" value="Unassembled WGS sequence"/>
</dbReference>
<keyword evidence="2" id="KW-1185">Reference proteome</keyword>
<dbReference type="EMBL" id="LRCR01000001">
    <property type="protein sequence ID" value="KUQ86314.1"/>
    <property type="molecule type" value="Genomic_DNA"/>
</dbReference>
<gene>
    <name evidence="1" type="ORF">AWI28_05705</name>
</gene>
<evidence type="ECO:0000313" key="2">
    <source>
        <dbReference type="Proteomes" id="UP000064715"/>
    </source>
</evidence>